<keyword evidence="6 7" id="KW-0472">Membrane</keyword>
<evidence type="ECO:0000256" key="2">
    <source>
        <dbReference type="ARBA" id="ARBA00009965"/>
    </source>
</evidence>
<feature type="transmembrane region" description="Helical" evidence="7">
    <location>
        <begin position="338"/>
        <end position="357"/>
    </location>
</feature>
<evidence type="ECO:0000313" key="8">
    <source>
        <dbReference type="EMBL" id="GHP06143.1"/>
    </source>
</evidence>
<evidence type="ECO:0000313" key="9">
    <source>
        <dbReference type="Proteomes" id="UP000660262"/>
    </source>
</evidence>
<accession>A0A830HHU7</accession>
<feature type="transmembrane region" description="Helical" evidence="7">
    <location>
        <begin position="23"/>
        <end position="42"/>
    </location>
</feature>
<organism evidence="8 9">
    <name type="scientific">Pycnococcus provasolii</name>
    <dbReference type="NCBI Taxonomy" id="41880"/>
    <lineage>
        <taxon>Eukaryota</taxon>
        <taxon>Viridiplantae</taxon>
        <taxon>Chlorophyta</taxon>
        <taxon>Pseudoscourfieldiophyceae</taxon>
        <taxon>Pseudoscourfieldiales</taxon>
        <taxon>Pycnococcaceae</taxon>
        <taxon>Pycnococcus</taxon>
    </lineage>
</organism>
<dbReference type="AlphaFoldDB" id="A0A830HHU7"/>
<feature type="transmembrane region" description="Helical" evidence="7">
    <location>
        <begin position="141"/>
        <end position="172"/>
    </location>
</feature>
<keyword evidence="3" id="KW-0813">Transport</keyword>
<comment type="similarity">
    <text evidence="2">Belongs to the NRAMP (TC 2.A.55) family.</text>
</comment>
<name>A0A830HHU7_9CHLO</name>
<dbReference type="Pfam" id="PF01566">
    <property type="entry name" value="Nramp"/>
    <property type="match status" value="1"/>
</dbReference>
<dbReference type="PANTHER" id="PTHR11706:SF33">
    <property type="entry name" value="NATURAL RESISTANCE-ASSOCIATED MACROPHAGE PROTEIN 2"/>
    <property type="match status" value="1"/>
</dbReference>
<feature type="transmembrane region" description="Helical" evidence="7">
    <location>
        <begin position="301"/>
        <end position="326"/>
    </location>
</feature>
<reference evidence="8" key="1">
    <citation type="submission" date="2020-10" db="EMBL/GenBank/DDBJ databases">
        <title>Unveiling of a novel bifunctional photoreceptor, Dualchrome1, isolated from a cosmopolitan green alga.</title>
        <authorList>
            <person name="Suzuki S."/>
            <person name="Kawachi M."/>
        </authorList>
    </citation>
    <scope>NUCLEOTIDE SEQUENCE</scope>
    <source>
        <strain evidence="8">NIES 2893</strain>
    </source>
</reference>
<comment type="caution">
    <text evidence="8">The sequence shown here is derived from an EMBL/GenBank/DDBJ whole genome shotgun (WGS) entry which is preliminary data.</text>
</comment>
<feature type="transmembrane region" description="Helical" evidence="7">
    <location>
        <begin position="99"/>
        <end position="120"/>
    </location>
</feature>
<evidence type="ECO:0000256" key="6">
    <source>
        <dbReference type="ARBA" id="ARBA00023136"/>
    </source>
</evidence>
<dbReference type="GO" id="GO:0015086">
    <property type="term" value="F:cadmium ion transmembrane transporter activity"/>
    <property type="evidence" value="ECO:0007669"/>
    <property type="project" value="TreeGrafter"/>
</dbReference>
<evidence type="ECO:0000256" key="7">
    <source>
        <dbReference type="SAM" id="Phobius"/>
    </source>
</evidence>
<dbReference type="GO" id="GO:0005886">
    <property type="term" value="C:plasma membrane"/>
    <property type="evidence" value="ECO:0007669"/>
    <property type="project" value="TreeGrafter"/>
</dbReference>
<dbReference type="OrthoDB" id="409173at2759"/>
<evidence type="ECO:0000256" key="5">
    <source>
        <dbReference type="ARBA" id="ARBA00022989"/>
    </source>
</evidence>
<evidence type="ECO:0000256" key="4">
    <source>
        <dbReference type="ARBA" id="ARBA00022692"/>
    </source>
</evidence>
<proteinExistence type="inferred from homology"/>
<feature type="transmembrane region" description="Helical" evidence="7">
    <location>
        <begin position="268"/>
        <end position="289"/>
    </location>
</feature>
<feature type="transmembrane region" description="Helical" evidence="7">
    <location>
        <begin position="192"/>
        <end position="215"/>
    </location>
</feature>
<dbReference type="InterPro" id="IPR001046">
    <property type="entry name" value="NRAMP_fam"/>
</dbReference>
<dbReference type="PRINTS" id="PR00447">
    <property type="entry name" value="NATRESASSCMP"/>
</dbReference>
<dbReference type="EMBL" id="BNJQ01000012">
    <property type="protein sequence ID" value="GHP06143.1"/>
    <property type="molecule type" value="Genomic_DNA"/>
</dbReference>
<dbReference type="PANTHER" id="PTHR11706">
    <property type="entry name" value="SOLUTE CARRIER PROTEIN FAMILY 11 MEMBER"/>
    <property type="match status" value="1"/>
</dbReference>
<keyword evidence="9" id="KW-1185">Reference proteome</keyword>
<keyword evidence="5 7" id="KW-1133">Transmembrane helix</keyword>
<feature type="transmembrane region" description="Helical" evidence="7">
    <location>
        <begin position="54"/>
        <end position="74"/>
    </location>
</feature>
<dbReference type="GO" id="GO:0034755">
    <property type="term" value="P:iron ion transmembrane transport"/>
    <property type="evidence" value="ECO:0007669"/>
    <property type="project" value="TreeGrafter"/>
</dbReference>
<evidence type="ECO:0000256" key="1">
    <source>
        <dbReference type="ARBA" id="ARBA00004141"/>
    </source>
</evidence>
<keyword evidence="4 7" id="KW-0812">Transmembrane</keyword>
<dbReference type="GO" id="GO:0005384">
    <property type="term" value="F:manganese ion transmembrane transporter activity"/>
    <property type="evidence" value="ECO:0007669"/>
    <property type="project" value="TreeGrafter"/>
</dbReference>
<evidence type="ECO:0000256" key="3">
    <source>
        <dbReference type="ARBA" id="ARBA00022448"/>
    </source>
</evidence>
<gene>
    <name evidence="8" type="ORF">PPROV_000489000</name>
</gene>
<protein>
    <submittedName>
        <fullName evidence="8">Uncharacterized protein</fullName>
    </submittedName>
</protein>
<dbReference type="Proteomes" id="UP000660262">
    <property type="component" value="Unassembled WGS sequence"/>
</dbReference>
<sequence>MAIAHETGGVAQMRTYCQLPHGLPISLKTGVIITALDTFLALGLQSFGVRRVEAFVGILFGLVLCAYLVEVALIKPDWPGVVDGLIPRLTHSNDKFGTAVWIELLCANVGAAVCPANLMLQSALVRTRAVVRTNRAATDEAIWFNTAETGICLAFATAVNAAMLVLSAAHFYPERVVSLAQGADLLGSVLGQLARSSFAVAMLAAGTSASFTGVLSTQYILEGFYSSIRAAIPPWLLRLVTRGLALAPAYWAVSRYGDDIAAEVVEQAQIVVNVSIPFSLIPLIAYLTSETKVGTHYTLKGVVATALWCICLGITALNVYAIFNFLIDDDGLDMSRSAAAFICGIYMGTCAHLAMHVPTVPAEQGWWERDLDDKAANRGAGTTSSPMSV</sequence>
<comment type="subcellular location">
    <subcellularLocation>
        <location evidence="1">Membrane</location>
        <topology evidence="1">Multi-pass membrane protein</topology>
    </subcellularLocation>
</comment>